<feature type="domain" description="HTH araC/xylS-type" evidence="4">
    <location>
        <begin position="200"/>
        <end position="298"/>
    </location>
</feature>
<evidence type="ECO:0000256" key="1">
    <source>
        <dbReference type="ARBA" id="ARBA00023015"/>
    </source>
</evidence>
<dbReference type="Pfam" id="PF12852">
    <property type="entry name" value="Cupin_6"/>
    <property type="match status" value="1"/>
</dbReference>
<sequence>MDLLSAVLRELRFESAGYRWLELGAPYRVTFDRPGLRGVHLVARGACELDDGAITRLEAGDLVIFPRGHAHTLRSPGAGTVPAVSGFDLATRTPGNRLRAGHPTVDTVVVCGAFLVGEPDHPALRGIPRRLHVPGTGGRPAAWLAPLVDALATEAFDGGPGSDLVMARLSDALLIRAIRHHSKTVDTPGWLAGLRDPYVAPALAALHADPARPWTLAALATTAGLSRAAFAARFTEAVGEPAMRYLLALRMQRARALLRDERATVAAVATQVGYRSEMAFAAAFKREIGIPPGAYRRTP</sequence>
<dbReference type="PANTHER" id="PTHR46796:SF7">
    <property type="entry name" value="ARAC FAMILY TRANSCRIPTIONAL REGULATOR"/>
    <property type="match status" value="1"/>
</dbReference>
<protein>
    <submittedName>
        <fullName evidence="5">AraC family transcriptional regulator</fullName>
    </submittedName>
</protein>
<dbReference type="InterPro" id="IPR018060">
    <property type="entry name" value="HTH_AraC"/>
</dbReference>
<dbReference type="PROSITE" id="PS01124">
    <property type="entry name" value="HTH_ARAC_FAMILY_2"/>
    <property type="match status" value="1"/>
</dbReference>
<evidence type="ECO:0000259" key="4">
    <source>
        <dbReference type="PROSITE" id="PS01124"/>
    </source>
</evidence>
<dbReference type="GO" id="GO:0003700">
    <property type="term" value="F:DNA-binding transcription factor activity"/>
    <property type="evidence" value="ECO:0007669"/>
    <property type="project" value="InterPro"/>
</dbReference>
<evidence type="ECO:0000256" key="2">
    <source>
        <dbReference type="ARBA" id="ARBA00023125"/>
    </source>
</evidence>
<name>A0A3D9ZQY2_9ACTN</name>
<dbReference type="SMART" id="SM00342">
    <property type="entry name" value="HTH_ARAC"/>
    <property type="match status" value="1"/>
</dbReference>
<dbReference type="EMBL" id="QUMQ01000001">
    <property type="protein sequence ID" value="REF99635.1"/>
    <property type="molecule type" value="Genomic_DNA"/>
</dbReference>
<accession>A0A3D9ZQY2</accession>
<reference evidence="5 6" key="1">
    <citation type="submission" date="2018-08" db="EMBL/GenBank/DDBJ databases">
        <title>Sequencing the genomes of 1000 actinobacteria strains.</title>
        <authorList>
            <person name="Klenk H.-P."/>
        </authorList>
    </citation>
    <scope>NUCLEOTIDE SEQUENCE [LARGE SCALE GENOMIC DNA]</scope>
    <source>
        <strain evidence="5 6">DSM 44099</strain>
    </source>
</reference>
<comment type="caution">
    <text evidence="5">The sequence shown here is derived from an EMBL/GenBank/DDBJ whole genome shotgun (WGS) entry which is preliminary data.</text>
</comment>
<dbReference type="InterPro" id="IPR009057">
    <property type="entry name" value="Homeodomain-like_sf"/>
</dbReference>
<dbReference type="AlphaFoldDB" id="A0A3D9ZQY2"/>
<keyword evidence="6" id="KW-1185">Reference proteome</keyword>
<dbReference type="PROSITE" id="PS00041">
    <property type="entry name" value="HTH_ARAC_FAMILY_1"/>
    <property type="match status" value="1"/>
</dbReference>
<evidence type="ECO:0000313" key="5">
    <source>
        <dbReference type="EMBL" id="REF99635.1"/>
    </source>
</evidence>
<dbReference type="Gene3D" id="1.10.10.60">
    <property type="entry name" value="Homeodomain-like"/>
    <property type="match status" value="2"/>
</dbReference>
<dbReference type="InterPro" id="IPR018062">
    <property type="entry name" value="HTH_AraC-typ_CS"/>
</dbReference>
<keyword evidence="3" id="KW-0804">Transcription</keyword>
<dbReference type="InterPro" id="IPR011051">
    <property type="entry name" value="RmlC_Cupin_sf"/>
</dbReference>
<organism evidence="5 6">
    <name type="scientific">Asanoa ferruginea</name>
    <dbReference type="NCBI Taxonomy" id="53367"/>
    <lineage>
        <taxon>Bacteria</taxon>
        <taxon>Bacillati</taxon>
        <taxon>Actinomycetota</taxon>
        <taxon>Actinomycetes</taxon>
        <taxon>Micromonosporales</taxon>
        <taxon>Micromonosporaceae</taxon>
        <taxon>Asanoa</taxon>
    </lineage>
</organism>
<dbReference type="OrthoDB" id="241790at2"/>
<evidence type="ECO:0000313" key="6">
    <source>
        <dbReference type="Proteomes" id="UP000256913"/>
    </source>
</evidence>
<dbReference type="Pfam" id="PF12833">
    <property type="entry name" value="HTH_18"/>
    <property type="match status" value="1"/>
</dbReference>
<gene>
    <name evidence="5" type="ORF">DFJ67_5675</name>
</gene>
<dbReference type="PANTHER" id="PTHR46796">
    <property type="entry name" value="HTH-TYPE TRANSCRIPTIONAL ACTIVATOR RHAS-RELATED"/>
    <property type="match status" value="1"/>
</dbReference>
<dbReference type="SUPFAM" id="SSF51182">
    <property type="entry name" value="RmlC-like cupins"/>
    <property type="match status" value="1"/>
</dbReference>
<dbReference type="InterPro" id="IPR032783">
    <property type="entry name" value="AraC_lig"/>
</dbReference>
<keyword evidence="2" id="KW-0238">DNA-binding</keyword>
<dbReference type="RefSeq" id="WP_116070784.1">
    <property type="nucleotide sequence ID" value="NZ_BONB01000063.1"/>
</dbReference>
<dbReference type="SUPFAM" id="SSF46689">
    <property type="entry name" value="Homeodomain-like"/>
    <property type="match status" value="2"/>
</dbReference>
<dbReference type="GO" id="GO:0043565">
    <property type="term" value="F:sequence-specific DNA binding"/>
    <property type="evidence" value="ECO:0007669"/>
    <property type="project" value="InterPro"/>
</dbReference>
<proteinExistence type="predicted"/>
<evidence type="ECO:0000256" key="3">
    <source>
        <dbReference type="ARBA" id="ARBA00023163"/>
    </source>
</evidence>
<dbReference type="InterPro" id="IPR050204">
    <property type="entry name" value="AraC_XylS_family_regulators"/>
</dbReference>
<dbReference type="Proteomes" id="UP000256913">
    <property type="component" value="Unassembled WGS sequence"/>
</dbReference>
<keyword evidence="1" id="KW-0805">Transcription regulation</keyword>